<name>A0ABS9J449_9FLAO</name>
<protein>
    <recommendedName>
        <fullName evidence="3">Aspartyl-tRNA synthetase</fullName>
    </recommendedName>
</protein>
<dbReference type="Proteomes" id="UP000829517">
    <property type="component" value="Unassembled WGS sequence"/>
</dbReference>
<evidence type="ECO:0000313" key="2">
    <source>
        <dbReference type="Proteomes" id="UP000829517"/>
    </source>
</evidence>
<comment type="caution">
    <text evidence="1">The sequence shown here is derived from an EMBL/GenBank/DDBJ whole genome shotgun (WGS) entry which is preliminary data.</text>
</comment>
<keyword evidence="2" id="KW-1185">Reference proteome</keyword>
<proteinExistence type="predicted"/>
<dbReference type="Pfam" id="PF20113">
    <property type="entry name" value="DUF6503"/>
    <property type="match status" value="1"/>
</dbReference>
<accession>A0ABS9J449</accession>
<gene>
    <name evidence="1" type="ORF">JM658_10190</name>
</gene>
<reference evidence="1 2" key="1">
    <citation type="submission" date="2021-01" db="EMBL/GenBank/DDBJ databases">
        <title>Genome sequencing of Joostella atrarenae M1-2 (= KCTC 23194).</title>
        <authorList>
            <person name="Zakaria M.R."/>
            <person name="Lam M.Q."/>
            <person name="Chong C.S."/>
        </authorList>
    </citation>
    <scope>NUCLEOTIDE SEQUENCE [LARGE SCALE GENOMIC DNA]</scope>
    <source>
        <strain evidence="1 2">M1-2</strain>
    </source>
</reference>
<evidence type="ECO:0000313" key="1">
    <source>
        <dbReference type="EMBL" id="MCF8715195.1"/>
    </source>
</evidence>
<organism evidence="1 2">
    <name type="scientific">Joostella atrarenae</name>
    <dbReference type="NCBI Taxonomy" id="679257"/>
    <lineage>
        <taxon>Bacteria</taxon>
        <taxon>Pseudomonadati</taxon>
        <taxon>Bacteroidota</taxon>
        <taxon>Flavobacteriia</taxon>
        <taxon>Flavobacteriales</taxon>
        <taxon>Flavobacteriaceae</taxon>
        <taxon>Joostella</taxon>
    </lineage>
</organism>
<dbReference type="EMBL" id="JAETXX010000006">
    <property type="protein sequence ID" value="MCF8715195.1"/>
    <property type="molecule type" value="Genomic_DNA"/>
</dbReference>
<sequence length="236" mass="27511">MNKFFFSVLCLMLVSIGNSQELTGSELLEKAIKYHDPNGNWNNFKGDLVVSMTRPNKDKRVSEIHIDIPASSFVLSTHKNDSLITSKVINDECFFSVDEEAITAKEELKKHKLTCKRAKLMKDYYTYLYGLPMKLKDEGTIINEKVTSKEFNGKEYLVLKVNYEESVGKDTWYFYFDPSTYAMEVYQFYHYETKNDGEYIILTEEEEIEGIKMPKNRAWYYNKDNAYIATDALTGK</sequence>
<evidence type="ECO:0008006" key="3">
    <source>
        <dbReference type="Google" id="ProtNLM"/>
    </source>
</evidence>
<dbReference type="InterPro" id="IPR045444">
    <property type="entry name" value="DUF6503"/>
</dbReference>